<dbReference type="InterPro" id="IPR016161">
    <property type="entry name" value="Ald_DH/histidinol_DH"/>
</dbReference>
<protein>
    <recommendedName>
        <fullName evidence="4">Aldehyde dehydrogenase</fullName>
    </recommendedName>
</protein>
<dbReference type="PROSITE" id="PS00070">
    <property type="entry name" value="ALDEHYDE_DEHYDR_CYS"/>
    <property type="match status" value="1"/>
</dbReference>
<comment type="similarity">
    <text evidence="1 4 7">Belongs to the aldehyde dehydrogenase family.</text>
</comment>
<dbReference type="GO" id="GO:0004029">
    <property type="term" value="F:aldehyde dehydrogenase (NAD+) activity"/>
    <property type="evidence" value="ECO:0007669"/>
    <property type="project" value="TreeGrafter"/>
</dbReference>
<evidence type="ECO:0000256" key="7">
    <source>
        <dbReference type="RuleBase" id="RU003345"/>
    </source>
</evidence>
<keyword evidence="3" id="KW-0520">NAD</keyword>
<sequence>MSEAEAKQIERMKAVLEAQKAAFRTERHRPLDKRKADLDRIAGLCRTNADAIAEAISKDFGNRAREESVIAEIAFVIQDAEHTKKHLVKWAKTRKVGVPMTLMPGKAEIRREPKGVAGIVSPWNYPFQLAMAPLVAALGAGCRAMIKPSEYTPGTAELMKRLLADAFEEDHVAVITGGPAVGEAFTKLKFDHLFYTGSTQVGRLVAKAAAENLVPVTLELGGKSPAIVTPDYPQDAAAKSIAWGKLFNAGQTCVAPDYVLAPKGSERDLGEAIINVAAHQFPDASSDDAYTAIVSDRHYDRLNAMIEEARQGGAEILQPGHDAQAAQAARKIPPTVVLNPPADAAVMTEEIFGPVLPMVGYSELDAAIDFVGDRDHPLALYVYSTDKTQAQRVLDETMSGGAAVNINLLHLSVPDLPFGGVGASGQGAYHGEAGFLTFTHERSVFSTGKWHPSRLLAPPYGKMFETVAKRQMK</sequence>
<gene>
    <name evidence="9" type="ORF">GCM10017621_05920</name>
</gene>
<dbReference type="RefSeq" id="WP_271185477.1">
    <property type="nucleotide sequence ID" value="NZ_BSFE01000001.1"/>
</dbReference>
<organism evidence="9 10">
    <name type="scientific">Maricaulis virginensis</name>
    <dbReference type="NCBI Taxonomy" id="144022"/>
    <lineage>
        <taxon>Bacteria</taxon>
        <taxon>Pseudomonadati</taxon>
        <taxon>Pseudomonadota</taxon>
        <taxon>Alphaproteobacteria</taxon>
        <taxon>Maricaulales</taxon>
        <taxon>Maricaulaceae</taxon>
        <taxon>Maricaulis</taxon>
    </lineage>
</organism>
<dbReference type="PIRSF" id="PIRSF036492">
    <property type="entry name" value="ALDH"/>
    <property type="match status" value="1"/>
</dbReference>
<dbReference type="Pfam" id="PF00171">
    <property type="entry name" value="Aldedh"/>
    <property type="match status" value="1"/>
</dbReference>
<feature type="active site" evidence="5 6">
    <location>
        <position position="219"/>
    </location>
</feature>
<dbReference type="InterPro" id="IPR016160">
    <property type="entry name" value="Ald_DH_CS_CYS"/>
</dbReference>
<dbReference type="InterPro" id="IPR016162">
    <property type="entry name" value="Ald_DH_N"/>
</dbReference>
<comment type="caution">
    <text evidence="9">The sequence shown here is derived from an EMBL/GenBank/DDBJ whole genome shotgun (WGS) entry which is preliminary data.</text>
</comment>
<dbReference type="InterPro" id="IPR029510">
    <property type="entry name" value="Ald_DH_CS_GLU"/>
</dbReference>
<evidence type="ECO:0000259" key="8">
    <source>
        <dbReference type="Pfam" id="PF00171"/>
    </source>
</evidence>
<dbReference type="InterPro" id="IPR012394">
    <property type="entry name" value="Aldehyde_DH_NAD(P)"/>
</dbReference>
<feature type="active site" evidence="5">
    <location>
        <position position="253"/>
    </location>
</feature>
<evidence type="ECO:0000313" key="10">
    <source>
        <dbReference type="Proteomes" id="UP001143486"/>
    </source>
</evidence>
<dbReference type="Proteomes" id="UP001143486">
    <property type="component" value="Unassembled WGS sequence"/>
</dbReference>
<keyword evidence="2 4" id="KW-0560">Oxidoreductase</keyword>
<dbReference type="Gene3D" id="3.40.605.10">
    <property type="entry name" value="Aldehyde Dehydrogenase, Chain A, domain 1"/>
    <property type="match status" value="1"/>
</dbReference>
<dbReference type="InterPro" id="IPR015590">
    <property type="entry name" value="Aldehyde_DH_dom"/>
</dbReference>
<feature type="domain" description="Aldehyde dehydrogenase" evidence="8">
    <location>
        <begin position="7"/>
        <end position="444"/>
    </location>
</feature>
<dbReference type="EMBL" id="BSFE01000001">
    <property type="protein sequence ID" value="GLK51084.1"/>
    <property type="molecule type" value="Genomic_DNA"/>
</dbReference>
<evidence type="ECO:0000313" key="9">
    <source>
        <dbReference type="EMBL" id="GLK51084.1"/>
    </source>
</evidence>
<dbReference type="PROSITE" id="PS00687">
    <property type="entry name" value="ALDEHYDE_DEHYDR_GLU"/>
    <property type="match status" value="1"/>
</dbReference>
<name>A0A9W6IKS3_9PROT</name>
<dbReference type="Gene3D" id="3.40.309.10">
    <property type="entry name" value="Aldehyde Dehydrogenase, Chain A, domain 2"/>
    <property type="match status" value="1"/>
</dbReference>
<dbReference type="GO" id="GO:0005737">
    <property type="term" value="C:cytoplasm"/>
    <property type="evidence" value="ECO:0007669"/>
    <property type="project" value="TreeGrafter"/>
</dbReference>
<dbReference type="AlphaFoldDB" id="A0A9W6IKS3"/>
<evidence type="ECO:0000256" key="6">
    <source>
        <dbReference type="PROSITE-ProRule" id="PRU10007"/>
    </source>
</evidence>
<dbReference type="SUPFAM" id="SSF53720">
    <property type="entry name" value="ALDH-like"/>
    <property type="match status" value="1"/>
</dbReference>
<proteinExistence type="inferred from homology"/>
<dbReference type="FunFam" id="3.40.605.10:FF:000004">
    <property type="entry name" value="Aldehyde dehydrogenase"/>
    <property type="match status" value="1"/>
</dbReference>
<evidence type="ECO:0000256" key="4">
    <source>
        <dbReference type="PIRNR" id="PIRNR036492"/>
    </source>
</evidence>
<dbReference type="PANTHER" id="PTHR43570:SF20">
    <property type="entry name" value="ALDEHYDE DEHYDROGENASE ALDX-RELATED"/>
    <property type="match status" value="1"/>
</dbReference>
<keyword evidence="10" id="KW-1185">Reference proteome</keyword>
<evidence type="ECO:0000256" key="2">
    <source>
        <dbReference type="ARBA" id="ARBA00023002"/>
    </source>
</evidence>
<dbReference type="GO" id="GO:0006081">
    <property type="term" value="P:aldehyde metabolic process"/>
    <property type="evidence" value="ECO:0007669"/>
    <property type="project" value="InterPro"/>
</dbReference>
<evidence type="ECO:0000256" key="3">
    <source>
        <dbReference type="ARBA" id="ARBA00023027"/>
    </source>
</evidence>
<dbReference type="CDD" id="cd07133">
    <property type="entry name" value="ALDH_CALDH_CalB"/>
    <property type="match status" value="1"/>
</dbReference>
<evidence type="ECO:0000256" key="5">
    <source>
        <dbReference type="PIRSR" id="PIRSR036492-1"/>
    </source>
</evidence>
<reference evidence="9" key="1">
    <citation type="journal article" date="2014" name="Int. J. Syst. Evol. Microbiol.">
        <title>Complete genome sequence of Corynebacterium casei LMG S-19264T (=DSM 44701T), isolated from a smear-ripened cheese.</title>
        <authorList>
            <consortium name="US DOE Joint Genome Institute (JGI-PGF)"/>
            <person name="Walter F."/>
            <person name="Albersmeier A."/>
            <person name="Kalinowski J."/>
            <person name="Ruckert C."/>
        </authorList>
    </citation>
    <scope>NUCLEOTIDE SEQUENCE</scope>
    <source>
        <strain evidence="9">VKM B-1513</strain>
    </source>
</reference>
<evidence type="ECO:0000256" key="1">
    <source>
        <dbReference type="ARBA" id="ARBA00009986"/>
    </source>
</evidence>
<dbReference type="PANTHER" id="PTHR43570">
    <property type="entry name" value="ALDEHYDE DEHYDROGENASE"/>
    <property type="match status" value="1"/>
</dbReference>
<reference evidence="9" key="2">
    <citation type="submission" date="2023-01" db="EMBL/GenBank/DDBJ databases">
        <authorList>
            <person name="Sun Q."/>
            <person name="Evtushenko L."/>
        </authorList>
    </citation>
    <scope>NUCLEOTIDE SEQUENCE</scope>
    <source>
        <strain evidence="9">VKM B-1513</strain>
    </source>
</reference>
<accession>A0A9W6IKS3</accession>
<dbReference type="InterPro" id="IPR016163">
    <property type="entry name" value="Ald_DH_C"/>
</dbReference>